<evidence type="ECO:0000313" key="1">
    <source>
        <dbReference type="EMBL" id="EHY31828.1"/>
    </source>
</evidence>
<organism evidence="1 2">
    <name type="scientific">Sutterella parvirubra YIT 11816</name>
    <dbReference type="NCBI Taxonomy" id="762967"/>
    <lineage>
        <taxon>Bacteria</taxon>
        <taxon>Pseudomonadati</taxon>
        <taxon>Pseudomonadota</taxon>
        <taxon>Betaproteobacteria</taxon>
        <taxon>Burkholderiales</taxon>
        <taxon>Sutterellaceae</taxon>
        <taxon>Sutterella</taxon>
    </lineage>
</organism>
<evidence type="ECO:0000313" key="2">
    <source>
        <dbReference type="Proteomes" id="UP000004956"/>
    </source>
</evidence>
<protein>
    <submittedName>
        <fullName evidence="1">Uncharacterized protein</fullName>
    </submittedName>
</protein>
<proteinExistence type="predicted"/>
<name>H3KDG7_9BURK</name>
<comment type="caution">
    <text evidence="1">The sequence shown here is derived from an EMBL/GenBank/DDBJ whole genome shotgun (WGS) entry which is preliminary data.</text>
</comment>
<accession>H3KDG7</accession>
<dbReference type="AlphaFoldDB" id="H3KDG7"/>
<gene>
    <name evidence="1" type="ORF">HMPREF9440_00776</name>
</gene>
<dbReference type="HOGENOM" id="CLU_3189884_0_0_4"/>
<keyword evidence="2" id="KW-1185">Reference proteome</keyword>
<sequence>MRSEVDGVGSGVADVVGGRRAPSSGIAVVGGVRDLRHVGLPWGRKA</sequence>
<reference evidence="1 2" key="1">
    <citation type="submission" date="2011-11" db="EMBL/GenBank/DDBJ databases">
        <authorList>
            <person name="Weinstock G."/>
            <person name="Sodergren E."/>
            <person name="Clifton S."/>
            <person name="Fulton L."/>
            <person name="Fulton B."/>
            <person name="Courtney L."/>
            <person name="Fronick C."/>
            <person name="Harrison M."/>
            <person name="Strong C."/>
            <person name="Farmer C."/>
            <person name="Delahaunty K."/>
            <person name="Markovic C."/>
            <person name="Hall O."/>
            <person name="Minx P."/>
            <person name="Tomlinson C."/>
            <person name="Mitreva M."/>
            <person name="Hou S."/>
            <person name="Chen J."/>
            <person name="Wollam A."/>
            <person name="Pepin K.H."/>
            <person name="Johnson M."/>
            <person name="Bhonagiri V."/>
            <person name="Zhang X."/>
            <person name="Suruliraj S."/>
            <person name="Warren W."/>
            <person name="Chinwalla A."/>
            <person name="Mardis E.R."/>
            <person name="Wilson R.K."/>
        </authorList>
    </citation>
    <scope>NUCLEOTIDE SEQUENCE [LARGE SCALE GENOMIC DNA]</scope>
    <source>
        <strain evidence="1 2">YIT 11816</strain>
    </source>
</reference>
<dbReference type="Proteomes" id="UP000004956">
    <property type="component" value="Unassembled WGS sequence"/>
</dbReference>
<dbReference type="EMBL" id="AFBQ01000107">
    <property type="protein sequence ID" value="EHY31828.1"/>
    <property type="molecule type" value="Genomic_DNA"/>
</dbReference>